<dbReference type="PANTHER" id="PTHR36194">
    <property type="entry name" value="S-LAYER-LIKE PROTEIN"/>
    <property type="match status" value="1"/>
</dbReference>
<keyword evidence="1" id="KW-0472">Membrane</keyword>
<evidence type="ECO:0000256" key="1">
    <source>
        <dbReference type="SAM" id="Phobius"/>
    </source>
</evidence>
<evidence type="ECO:0000313" key="5">
    <source>
        <dbReference type="Proteomes" id="UP001160301"/>
    </source>
</evidence>
<proteinExistence type="predicted"/>
<accession>A0ABT6P389</accession>
<protein>
    <submittedName>
        <fullName evidence="4">PEGA domain-containing protein</fullName>
    </submittedName>
</protein>
<dbReference type="InterPro" id="IPR011990">
    <property type="entry name" value="TPR-like_helical_dom_sf"/>
</dbReference>
<sequence>MSHRRHRTRFSIFLAAVLAASCLGPTLAAPSAVAAPAAEVARAAELKSQGDDHMRVKRYEDALRAYDEAYALAKDPVLQYNRGRALQFLARYPEALAAFRKFEADALPAVRAKVPTLKDIIAEVRGKVALLRVQCDVEGARVLLGKREIGTTPVDAALPVNAGRATLEILADGYLPFSREVDLSGDEAENAVEAKLQAKSRVGLLVVKSRVTGARAEVDGKAIGVVPAEASLGAGKHDVEVFRDGYDAARTQVVIVAGERKELSLDPLASTPIYKKWWFWTAAGVVVAGAVVTAVVVTTERAAPTGSFSPGQIRF</sequence>
<feature type="signal peptide" evidence="2">
    <location>
        <begin position="1"/>
        <end position="28"/>
    </location>
</feature>
<dbReference type="PROSITE" id="PS51257">
    <property type="entry name" value="PROKAR_LIPOPROTEIN"/>
    <property type="match status" value="1"/>
</dbReference>
<keyword evidence="5" id="KW-1185">Reference proteome</keyword>
<dbReference type="Proteomes" id="UP001160301">
    <property type="component" value="Unassembled WGS sequence"/>
</dbReference>
<evidence type="ECO:0000259" key="3">
    <source>
        <dbReference type="Pfam" id="PF08308"/>
    </source>
</evidence>
<comment type="caution">
    <text evidence="4">The sequence shown here is derived from an EMBL/GenBank/DDBJ whole genome shotgun (WGS) entry which is preliminary data.</text>
</comment>
<dbReference type="RefSeq" id="WP_136972102.1">
    <property type="nucleotide sequence ID" value="NZ_JARZHI010000050.1"/>
</dbReference>
<feature type="chain" id="PRO_5046822985" evidence="2">
    <location>
        <begin position="29"/>
        <end position="315"/>
    </location>
</feature>
<keyword evidence="2" id="KW-0732">Signal</keyword>
<dbReference type="SUPFAM" id="SSF48452">
    <property type="entry name" value="TPR-like"/>
    <property type="match status" value="1"/>
</dbReference>
<keyword evidence="1" id="KW-1133">Transmembrane helix</keyword>
<evidence type="ECO:0000313" key="4">
    <source>
        <dbReference type="EMBL" id="MDI1434986.1"/>
    </source>
</evidence>
<evidence type="ECO:0000256" key="2">
    <source>
        <dbReference type="SAM" id="SignalP"/>
    </source>
</evidence>
<reference evidence="4 5" key="1">
    <citation type="submission" date="2023-04" db="EMBL/GenBank/DDBJ databases">
        <title>The genome sequence of Polyangium sorediatum DSM14670.</title>
        <authorList>
            <person name="Zhang X."/>
        </authorList>
    </citation>
    <scope>NUCLEOTIDE SEQUENCE [LARGE SCALE GENOMIC DNA]</scope>
    <source>
        <strain evidence="4 5">DSM 14670</strain>
    </source>
</reference>
<name>A0ABT6P389_9BACT</name>
<feature type="domain" description="PEGA" evidence="3">
    <location>
        <begin position="131"/>
        <end position="188"/>
    </location>
</feature>
<dbReference type="Gene3D" id="1.25.40.10">
    <property type="entry name" value="Tetratricopeptide repeat domain"/>
    <property type="match status" value="1"/>
</dbReference>
<dbReference type="Pfam" id="PF08308">
    <property type="entry name" value="PEGA"/>
    <property type="match status" value="2"/>
</dbReference>
<feature type="domain" description="PEGA" evidence="3">
    <location>
        <begin position="203"/>
        <end position="264"/>
    </location>
</feature>
<feature type="transmembrane region" description="Helical" evidence="1">
    <location>
        <begin position="277"/>
        <end position="297"/>
    </location>
</feature>
<keyword evidence="1" id="KW-0812">Transmembrane</keyword>
<dbReference type="EMBL" id="JARZHI010000050">
    <property type="protein sequence ID" value="MDI1434986.1"/>
    <property type="molecule type" value="Genomic_DNA"/>
</dbReference>
<organism evidence="4 5">
    <name type="scientific">Polyangium sorediatum</name>
    <dbReference type="NCBI Taxonomy" id="889274"/>
    <lineage>
        <taxon>Bacteria</taxon>
        <taxon>Pseudomonadati</taxon>
        <taxon>Myxococcota</taxon>
        <taxon>Polyangia</taxon>
        <taxon>Polyangiales</taxon>
        <taxon>Polyangiaceae</taxon>
        <taxon>Polyangium</taxon>
    </lineage>
</organism>
<dbReference type="InterPro" id="IPR013229">
    <property type="entry name" value="PEGA"/>
</dbReference>
<dbReference type="PANTHER" id="PTHR36194:SF1">
    <property type="entry name" value="S-LAYER-LIKE PROTEIN"/>
    <property type="match status" value="1"/>
</dbReference>
<gene>
    <name evidence="4" type="ORF">QHF89_36120</name>
</gene>